<keyword evidence="5" id="KW-0378">Hydrolase</keyword>
<evidence type="ECO:0000256" key="2">
    <source>
        <dbReference type="ARBA" id="ARBA00009580"/>
    </source>
</evidence>
<dbReference type="EnsemblMetazoa" id="XM_030989406">
    <property type="protein sequence ID" value="XP_030845266"/>
    <property type="gene ID" value="LOC100891371"/>
</dbReference>
<evidence type="ECO:0000259" key="14">
    <source>
        <dbReference type="PROSITE" id="PS50041"/>
    </source>
</evidence>
<dbReference type="CDD" id="cd00063">
    <property type="entry name" value="FN3"/>
    <property type="match status" value="1"/>
</dbReference>
<dbReference type="SMART" id="SM00404">
    <property type="entry name" value="PTPc_motif"/>
    <property type="match status" value="2"/>
</dbReference>
<dbReference type="PROSITE" id="PS00383">
    <property type="entry name" value="TYR_PHOSPHATASE_1"/>
    <property type="match status" value="2"/>
</dbReference>
<evidence type="ECO:0000256" key="10">
    <source>
        <dbReference type="PROSITE-ProRule" id="PRU00076"/>
    </source>
</evidence>
<dbReference type="InterPro" id="IPR016186">
    <property type="entry name" value="C-type_lectin-like/link_sf"/>
</dbReference>
<evidence type="ECO:0000256" key="9">
    <source>
        <dbReference type="ARBA" id="ARBA00051722"/>
    </source>
</evidence>
<feature type="domain" description="Tyrosine-protein phosphatase" evidence="15">
    <location>
        <begin position="1339"/>
        <end position="1598"/>
    </location>
</feature>
<dbReference type="InParanoid" id="A0A7M7P2A3"/>
<comment type="subcellular location">
    <subcellularLocation>
        <location evidence="1">Membrane</location>
        <topology evidence="1">Single-pass membrane protein</topology>
    </subcellularLocation>
</comment>
<evidence type="ECO:0000256" key="5">
    <source>
        <dbReference type="ARBA" id="ARBA00022801"/>
    </source>
</evidence>
<evidence type="ECO:0000256" key="6">
    <source>
        <dbReference type="ARBA" id="ARBA00022912"/>
    </source>
</evidence>
<proteinExistence type="inferred from homology"/>
<dbReference type="PROSITE" id="PS00615">
    <property type="entry name" value="C_TYPE_LECTIN_1"/>
    <property type="match status" value="1"/>
</dbReference>
<protein>
    <recommendedName>
        <fullName evidence="3">protein-tyrosine-phosphatase</fullName>
        <ecNumber evidence="3">3.1.3.48</ecNumber>
    </recommendedName>
</protein>
<evidence type="ECO:0000313" key="19">
    <source>
        <dbReference type="Proteomes" id="UP000007110"/>
    </source>
</evidence>
<feature type="domain" description="Ig-like" evidence="17">
    <location>
        <begin position="250"/>
        <end position="348"/>
    </location>
</feature>
<dbReference type="GO" id="GO:0004725">
    <property type="term" value="F:protein tyrosine phosphatase activity"/>
    <property type="evidence" value="ECO:0000318"/>
    <property type="project" value="GO_Central"/>
</dbReference>
<dbReference type="SMART" id="SM00034">
    <property type="entry name" value="CLECT"/>
    <property type="match status" value="2"/>
</dbReference>
<evidence type="ECO:0000256" key="4">
    <source>
        <dbReference type="ARBA" id="ARBA00022729"/>
    </source>
</evidence>
<dbReference type="OrthoDB" id="10253954at2759"/>
<dbReference type="GO" id="GO:0016020">
    <property type="term" value="C:membrane"/>
    <property type="evidence" value="ECO:0007669"/>
    <property type="project" value="UniProtKB-SubCell"/>
</dbReference>
<feature type="domain" description="C-type lectin" evidence="14">
    <location>
        <begin position="130"/>
        <end position="236"/>
    </location>
</feature>
<evidence type="ECO:0000259" key="16">
    <source>
        <dbReference type="PROSITE" id="PS50056"/>
    </source>
</evidence>
<dbReference type="PANTHER" id="PTHR19134:SF562">
    <property type="entry name" value="PROTEIN-TYROSINE-PHOSPHATASE"/>
    <property type="match status" value="1"/>
</dbReference>
<feature type="region of interest" description="Disordered" evidence="11">
    <location>
        <begin position="973"/>
        <end position="1035"/>
    </location>
</feature>
<dbReference type="InterPro" id="IPR016130">
    <property type="entry name" value="Tyr_Pase_AS"/>
</dbReference>
<dbReference type="SUPFAM" id="SSF49265">
    <property type="entry name" value="Fibronectin type III"/>
    <property type="match status" value="1"/>
</dbReference>
<feature type="region of interest" description="Disordered" evidence="11">
    <location>
        <begin position="1662"/>
        <end position="1682"/>
    </location>
</feature>
<dbReference type="CDD" id="cd00037">
    <property type="entry name" value="CLECT"/>
    <property type="match status" value="2"/>
</dbReference>
<dbReference type="Pfam" id="PF00102">
    <property type="entry name" value="Y_phosphatase"/>
    <property type="match status" value="2"/>
</dbReference>
<dbReference type="FunFam" id="3.90.190.10:FF:000144">
    <property type="entry name" value="Uncharacterized protein"/>
    <property type="match status" value="1"/>
</dbReference>
<keyword evidence="19" id="KW-1185">Reference proteome</keyword>
<comment type="catalytic activity">
    <reaction evidence="9">
        <text>O-phospho-L-tyrosyl-[protein] + H2O = L-tyrosyl-[protein] + phosphate</text>
        <dbReference type="Rhea" id="RHEA:10684"/>
        <dbReference type="Rhea" id="RHEA-COMP:10136"/>
        <dbReference type="Rhea" id="RHEA-COMP:20101"/>
        <dbReference type="ChEBI" id="CHEBI:15377"/>
        <dbReference type="ChEBI" id="CHEBI:43474"/>
        <dbReference type="ChEBI" id="CHEBI:46858"/>
        <dbReference type="ChEBI" id="CHEBI:61978"/>
        <dbReference type="EC" id="3.1.3.48"/>
    </reaction>
</comment>
<feature type="disulfide bond" evidence="10">
    <location>
        <begin position="481"/>
        <end position="490"/>
    </location>
</feature>
<dbReference type="InterPro" id="IPR001304">
    <property type="entry name" value="C-type_lectin-like"/>
</dbReference>
<dbReference type="GO" id="GO:0007165">
    <property type="term" value="P:signal transduction"/>
    <property type="evidence" value="ECO:0000318"/>
    <property type="project" value="GO_Central"/>
</dbReference>
<feature type="domain" description="Tyrosine specific protein phosphatases" evidence="16">
    <location>
        <begin position="1516"/>
        <end position="1589"/>
    </location>
</feature>
<dbReference type="OMA" id="NATEYCH"/>
<dbReference type="InterPro" id="IPR000387">
    <property type="entry name" value="Tyr_Pase_dom"/>
</dbReference>
<dbReference type="PROSITE" id="PS50055">
    <property type="entry name" value="TYR_PHOSPHATASE_PTP"/>
    <property type="match status" value="2"/>
</dbReference>
<dbReference type="CDD" id="cd00054">
    <property type="entry name" value="EGF_CA"/>
    <property type="match status" value="1"/>
</dbReference>
<dbReference type="InterPro" id="IPR036116">
    <property type="entry name" value="FN3_sf"/>
</dbReference>
<comment type="caution">
    <text evidence="10">Lacks conserved residue(s) required for the propagation of feature annotation.</text>
</comment>
<dbReference type="PROSITE" id="PS00022">
    <property type="entry name" value="EGF_1"/>
    <property type="match status" value="2"/>
</dbReference>
<dbReference type="SUPFAM" id="SSF52799">
    <property type="entry name" value="(Phosphotyrosine protein) phosphatases II"/>
    <property type="match status" value="2"/>
</dbReference>
<dbReference type="InterPro" id="IPR018378">
    <property type="entry name" value="C-type_lectin_CS"/>
</dbReference>
<evidence type="ECO:0000256" key="7">
    <source>
        <dbReference type="ARBA" id="ARBA00023136"/>
    </source>
</evidence>
<dbReference type="SUPFAM" id="SSF56436">
    <property type="entry name" value="C-type lectin-like"/>
    <property type="match status" value="2"/>
</dbReference>
<evidence type="ECO:0000259" key="15">
    <source>
        <dbReference type="PROSITE" id="PS50055"/>
    </source>
</evidence>
<evidence type="ECO:0000256" key="8">
    <source>
        <dbReference type="ARBA" id="ARBA00023157"/>
    </source>
</evidence>
<dbReference type="InterPro" id="IPR000242">
    <property type="entry name" value="PTP_cat"/>
</dbReference>
<dbReference type="InterPro" id="IPR050348">
    <property type="entry name" value="Protein-Tyr_Phosphatase"/>
</dbReference>
<dbReference type="SMART" id="SM00181">
    <property type="entry name" value="EGF"/>
    <property type="match status" value="2"/>
</dbReference>
<dbReference type="SMART" id="SM00060">
    <property type="entry name" value="FN3"/>
    <property type="match status" value="1"/>
</dbReference>
<dbReference type="PROSITE" id="PS50835">
    <property type="entry name" value="IG_LIKE"/>
    <property type="match status" value="1"/>
</dbReference>
<dbReference type="PROSITE" id="PS50056">
    <property type="entry name" value="TYR_PHOSPHATASE_2"/>
    <property type="match status" value="2"/>
</dbReference>
<dbReference type="GeneID" id="100891371"/>
<feature type="compositionally biased region" description="Polar residues" evidence="11">
    <location>
        <begin position="1671"/>
        <end position="1682"/>
    </location>
</feature>
<organism evidence="18 19">
    <name type="scientific">Strongylocentrotus purpuratus</name>
    <name type="common">Purple sea urchin</name>
    <dbReference type="NCBI Taxonomy" id="7668"/>
    <lineage>
        <taxon>Eukaryota</taxon>
        <taxon>Metazoa</taxon>
        <taxon>Echinodermata</taxon>
        <taxon>Eleutherozoa</taxon>
        <taxon>Echinozoa</taxon>
        <taxon>Echinoidea</taxon>
        <taxon>Euechinoidea</taxon>
        <taxon>Echinacea</taxon>
        <taxon>Camarodonta</taxon>
        <taxon>Echinidea</taxon>
        <taxon>Strongylocentrotidae</taxon>
        <taxon>Strongylocentrotus</taxon>
    </lineage>
</organism>
<dbReference type="FunFam" id="2.60.40.10:FF:001776">
    <property type="entry name" value="Protein-tyrosine-phosphatase"/>
    <property type="match status" value="1"/>
</dbReference>
<keyword evidence="7 12" id="KW-0472">Membrane</keyword>
<comment type="similarity">
    <text evidence="2">Belongs to the protein-tyrosine phosphatase family.</text>
</comment>
<keyword evidence="8 10" id="KW-1015">Disulfide bond</keyword>
<dbReference type="CDD" id="cd00047">
    <property type="entry name" value="PTPc"/>
    <property type="match status" value="1"/>
</dbReference>
<dbReference type="PROSITE" id="PS50041">
    <property type="entry name" value="C_TYPE_LECTIN_2"/>
    <property type="match status" value="2"/>
</dbReference>
<sequence>MGARNTFDLADTECSNNGGRLAIIGSAELNTFLTSFASPALSSPFCYWFGLSRSADAEPFTWIDETQISNPIWAPDEPSSTGRACACLWSDGNDANRHGQWDGRSCGDTLPYICERPQVPTGQWTYITGVQNVQYSISTFDTSFFNATEYCHQIGGRLAQLKTSTINSAVRNQLGNIGNGKFWIGLDDLSKEGDFRWADGTLLRNTGFTGGNLNNYRGNEHCVETTNIGWNDLPCSGDSRRFVCEKSEAPPLHLLAMTSTPFGSSGATPRFSCILSPPNNTEGTLTYTERVVVQSLTTDGYTLDVPVTKTTQTGRLIQDLPGDVTSVGLYKCSSTSTTTGISTSADVTILSKDRHFQPTDGRLTKTIYPGDDITLSVSTTDTYTAGEDEIRWRTFSNLAEGSLSPEGDGTLTYTIRSATKTNADIYGTVENGMVENLMYSLIRVIVSDCPSGRWNIPSCDRLCDNCYNGGICHPQSGTCICPPGFMGKNCLTACGENRFGWECELECGAGNALQECSGSQVCLPDPYGCNCLAGYTGIYCDKQCIPGKFGVDCLQDCHCAGGMPCDVFRGRCDGDCEDGWSGEGCQVPSVCPVGYIGISCTEFCNCPEDSECEKDSGFCTSSGGQCEIGYVADSPQRPDGCVTFAGCFESCSKTCHCAGGVEDCNQATGACSQGTCHPRWTGDKCQTDRFSITREKTNPGVAMFSCTFSTDTSGNIPSIKATVGDFSMENWKNAQAASTASDQSSLQANFTFSVNVNGNQPIYCLVGTSTSGIGFAFIRLPLPETFVLPVFNKAPEVADLGFNYVIIAWDSWTVNVDVGEGPIIGYKVYVTTSDGNETNTFITSSGVPMEMVSSGTVSSRKRRQEDEGLLMYNVTGLDEGQAYEIQISAVREGLNGEGEKGPALSVITLKIALPPDPSAIGASVGGAIGGIIFVLLIIVIIIIVLRRRRNPRNEVSKPVTYRDDNVYIGGLSEEVETGKSDKPKTSPTVTPRKPVVLPKPSTMPEPQLAPNGLDEADVPKSRRSEESPKERRPIPLSQFATLVQKNRHTDVFYEEFLCLPKANIFPQTVAEKTVNFEKNRYKNILPYDSSRVRLTIINDDPDSDYFNASYIPSFRNQRAYIASQGPNNASMDDFWRMVWQENVNTIAMVTKLQEGTKIKCRQYWPESTSVNFGDILVALDSVASCSGGLKRTLFLTKGAKTRVVNQFHFTEWPDKAVPNSTSTLQNYISEVKKDHGTNNSPLLVHCSAGVGRTGVLLSIDSVVAEAKRTKEVDIFGYVTKIRQNRPYMVQTKEQYQFVYVAVLEALLSEDTRIQASYFESTLMHLQEVTINNKRRCTPLSTQFENLTVVCPDPPASLIRTATKTENRSKSRYANSLPMERNRVILQSRGSSDSDFVNASFVKGNRYRFITTQMPMPNTVADFWAMVIDYQPSTIVMLNDDNKRDKSCARYWSDKGVKTFGPVSVTTLSISERRGFIEREIEVTQNKPKARHVVKQYQFVDWPTKAEERKDHAPYLLNLMTEVEDSFSGVAEGFPVLVHCLNGVGRTGVFCTMLECIAQINEEDAVDVFQMVKMLRNERMHFVQTEEDYAFVYELINEYLSANEYEQLPVPVEYEHTYGNVESAPLAPPGDSVYEITQIQDGADEGISHGNLAKRNFTMDVVPPAAEGGQAQGNSDYENVSYQ</sequence>
<feature type="domain" description="C-type lectin" evidence="14">
    <location>
        <begin position="1"/>
        <end position="115"/>
    </location>
</feature>
<accession>A0A7M7P2A3</accession>
<dbReference type="EC" id="3.1.3.48" evidence="3"/>
<feature type="transmembrane region" description="Helical" evidence="12">
    <location>
        <begin position="919"/>
        <end position="945"/>
    </location>
</feature>
<dbReference type="Gene3D" id="3.90.190.10">
    <property type="entry name" value="Protein tyrosine phosphatase superfamily"/>
    <property type="match status" value="2"/>
</dbReference>
<keyword evidence="10" id="KW-0245">EGF-like domain</keyword>
<feature type="domain" description="Tyrosine-protein phosphatase" evidence="15">
    <location>
        <begin position="1052"/>
        <end position="1305"/>
    </location>
</feature>
<feature type="domain" description="Tyrosine specific protein phosphatases" evidence="16">
    <location>
        <begin position="1225"/>
        <end position="1296"/>
    </location>
</feature>
<dbReference type="Proteomes" id="UP000007110">
    <property type="component" value="Unassembled WGS sequence"/>
</dbReference>
<evidence type="ECO:0000259" key="17">
    <source>
        <dbReference type="PROSITE" id="PS50835"/>
    </source>
</evidence>
<dbReference type="InterPro" id="IPR029021">
    <property type="entry name" value="Prot-tyrosine_phosphatase-like"/>
</dbReference>
<dbReference type="RefSeq" id="XP_030845266.1">
    <property type="nucleotide sequence ID" value="XM_030989406.1"/>
</dbReference>
<dbReference type="Gene3D" id="2.60.40.10">
    <property type="entry name" value="Immunoglobulins"/>
    <property type="match status" value="1"/>
</dbReference>
<dbReference type="FunFam" id="2.170.300.10:FF:000003">
    <property type="entry name" value="tyrosine-protein kinase receptor Tie-1 isoform X1"/>
    <property type="match status" value="1"/>
</dbReference>
<keyword evidence="12" id="KW-1133">Transmembrane helix</keyword>
<dbReference type="PROSITE" id="PS50026">
    <property type="entry name" value="EGF_3"/>
    <property type="match status" value="1"/>
</dbReference>
<dbReference type="FunFam" id="3.90.190.10:FF:000102">
    <property type="entry name" value="Receptor-type tyrosine-protein phosphatase"/>
    <property type="match status" value="1"/>
</dbReference>
<reference evidence="19" key="1">
    <citation type="submission" date="2015-02" db="EMBL/GenBank/DDBJ databases">
        <title>Genome sequencing for Strongylocentrotus purpuratus.</title>
        <authorList>
            <person name="Murali S."/>
            <person name="Liu Y."/>
            <person name="Vee V."/>
            <person name="English A."/>
            <person name="Wang M."/>
            <person name="Skinner E."/>
            <person name="Han Y."/>
            <person name="Muzny D.M."/>
            <person name="Worley K.C."/>
            <person name="Gibbs R.A."/>
        </authorList>
    </citation>
    <scope>NUCLEOTIDE SEQUENCE</scope>
</reference>
<feature type="domain" description="EGF-like" evidence="13">
    <location>
        <begin position="455"/>
        <end position="491"/>
    </location>
</feature>
<dbReference type="PANTHER" id="PTHR19134">
    <property type="entry name" value="RECEPTOR-TYPE TYROSINE-PROTEIN PHOSPHATASE"/>
    <property type="match status" value="1"/>
</dbReference>
<dbReference type="InterPro" id="IPR003595">
    <property type="entry name" value="Tyr_Pase_cat"/>
</dbReference>
<evidence type="ECO:0000313" key="18">
    <source>
        <dbReference type="EnsemblMetazoa" id="XP_030845266"/>
    </source>
</evidence>
<reference evidence="18" key="2">
    <citation type="submission" date="2021-01" db="UniProtKB">
        <authorList>
            <consortium name="EnsemblMetazoa"/>
        </authorList>
    </citation>
    <scope>IDENTIFICATION</scope>
</reference>
<feature type="compositionally biased region" description="Basic and acidic residues" evidence="11">
    <location>
        <begin position="1017"/>
        <end position="1033"/>
    </location>
</feature>
<dbReference type="InterPro" id="IPR013783">
    <property type="entry name" value="Ig-like_fold"/>
</dbReference>
<keyword evidence="12" id="KW-0812">Transmembrane</keyword>
<dbReference type="SMART" id="SM00194">
    <property type="entry name" value="PTPc"/>
    <property type="match status" value="2"/>
</dbReference>
<keyword evidence="6" id="KW-0904">Protein phosphatase</keyword>
<evidence type="ECO:0000256" key="3">
    <source>
        <dbReference type="ARBA" id="ARBA00013064"/>
    </source>
</evidence>
<dbReference type="PRINTS" id="PR00700">
    <property type="entry name" value="PRTYPHPHTASE"/>
</dbReference>
<name>A0A7M7P2A3_STRPU</name>
<evidence type="ECO:0000256" key="11">
    <source>
        <dbReference type="SAM" id="MobiDB-lite"/>
    </source>
</evidence>
<dbReference type="Pfam" id="PF00059">
    <property type="entry name" value="Lectin_C"/>
    <property type="match status" value="2"/>
</dbReference>
<evidence type="ECO:0000256" key="1">
    <source>
        <dbReference type="ARBA" id="ARBA00004167"/>
    </source>
</evidence>
<dbReference type="InterPro" id="IPR003961">
    <property type="entry name" value="FN3_dom"/>
</dbReference>
<dbReference type="Gene3D" id="3.10.100.10">
    <property type="entry name" value="Mannose-Binding Protein A, subunit A"/>
    <property type="match status" value="2"/>
</dbReference>
<dbReference type="InterPro" id="IPR000742">
    <property type="entry name" value="EGF"/>
</dbReference>
<dbReference type="KEGG" id="spu:100891371"/>
<evidence type="ECO:0000259" key="13">
    <source>
        <dbReference type="PROSITE" id="PS50026"/>
    </source>
</evidence>
<keyword evidence="4" id="KW-0732">Signal</keyword>
<dbReference type="InterPro" id="IPR007110">
    <property type="entry name" value="Ig-like_dom"/>
</dbReference>
<dbReference type="InterPro" id="IPR016187">
    <property type="entry name" value="CTDL_fold"/>
</dbReference>
<dbReference type="Gene3D" id="2.170.300.10">
    <property type="entry name" value="Tie2 ligand-binding domain superfamily"/>
    <property type="match status" value="1"/>
</dbReference>
<evidence type="ECO:0000256" key="12">
    <source>
        <dbReference type="SAM" id="Phobius"/>
    </source>
</evidence>